<dbReference type="PROSITE" id="PS50294">
    <property type="entry name" value="WD_REPEATS_REGION"/>
    <property type="match status" value="1"/>
</dbReference>
<dbReference type="InterPro" id="IPR015943">
    <property type="entry name" value="WD40/YVTN_repeat-like_dom_sf"/>
</dbReference>
<dbReference type="InterPro" id="IPR001810">
    <property type="entry name" value="F-box_dom"/>
</dbReference>
<dbReference type="PROSITE" id="PS50181">
    <property type="entry name" value="FBOX"/>
    <property type="match status" value="1"/>
</dbReference>
<dbReference type="Gene3D" id="2.130.10.10">
    <property type="entry name" value="YVTN repeat-like/Quinoprotein amine dehydrogenase"/>
    <property type="match status" value="2"/>
</dbReference>
<dbReference type="PROSITE" id="PS50082">
    <property type="entry name" value="WD_REPEATS_2"/>
    <property type="match status" value="1"/>
</dbReference>
<name>A0A9P5TDR7_9AGAM</name>
<comment type="caution">
    <text evidence="4">The sequence shown here is derived from an EMBL/GenBank/DDBJ whole genome shotgun (WGS) entry which is preliminary data.</text>
</comment>
<keyword evidence="1" id="KW-0853">WD repeat</keyword>
<dbReference type="OrthoDB" id="429520at2759"/>
<evidence type="ECO:0000256" key="1">
    <source>
        <dbReference type="PROSITE-ProRule" id="PRU00221"/>
    </source>
</evidence>
<evidence type="ECO:0000256" key="2">
    <source>
        <dbReference type="SAM" id="MobiDB-lite"/>
    </source>
</evidence>
<feature type="non-terminal residue" evidence="4">
    <location>
        <position position="1"/>
    </location>
</feature>
<evidence type="ECO:0000313" key="4">
    <source>
        <dbReference type="EMBL" id="KAF8487009.1"/>
    </source>
</evidence>
<feature type="region of interest" description="Disordered" evidence="2">
    <location>
        <begin position="622"/>
        <end position="714"/>
    </location>
</feature>
<keyword evidence="5" id="KW-1185">Reference proteome</keyword>
<reference evidence="4" key="1">
    <citation type="submission" date="2019-10" db="EMBL/GenBank/DDBJ databases">
        <authorList>
            <consortium name="DOE Joint Genome Institute"/>
            <person name="Kuo A."/>
            <person name="Miyauchi S."/>
            <person name="Kiss E."/>
            <person name="Drula E."/>
            <person name="Kohler A."/>
            <person name="Sanchez-Garcia M."/>
            <person name="Andreopoulos B."/>
            <person name="Barry K.W."/>
            <person name="Bonito G."/>
            <person name="Buee M."/>
            <person name="Carver A."/>
            <person name="Chen C."/>
            <person name="Cichocki N."/>
            <person name="Clum A."/>
            <person name="Culley D."/>
            <person name="Crous P.W."/>
            <person name="Fauchery L."/>
            <person name="Girlanda M."/>
            <person name="Hayes R."/>
            <person name="Keri Z."/>
            <person name="LaButti K."/>
            <person name="Lipzen A."/>
            <person name="Lombard V."/>
            <person name="Magnuson J."/>
            <person name="Maillard F."/>
            <person name="Morin E."/>
            <person name="Murat C."/>
            <person name="Nolan M."/>
            <person name="Ohm R."/>
            <person name="Pangilinan J."/>
            <person name="Pereira M."/>
            <person name="Perotto S."/>
            <person name="Peter M."/>
            <person name="Riley R."/>
            <person name="Sitrit Y."/>
            <person name="Stielow B."/>
            <person name="Szollosi G."/>
            <person name="Zifcakova L."/>
            <person name="Stursova M."/>
            <person name="Spatafora J.W."/>
            <person name="Tedersoo L."/>
            <person name="Vaario L.-M."/>
            <person name="Yamada A."/>
            <person name="Yan M."/>
            <person name="Wang P."/>
            <person name="Xu J."/>
            <person name="Bruns T."/>
            <person name="Baldrian P."/>
            <person name="Vilgalys R."/>
            <person name="Henrissat B."/>
            <person name="Grigoriev I.V."/>
            <person name="Hibbett D."/>
            <person name="Nagy L.G."/>
            <person name="Martin F.M."/>
        </authorList>
    </citation>
    <scope>NUCLEOTIDE SEQUENCE</scope>
    <source>
        <strain evidence="4">Prilba</strain>
    </source>
</reference>
<dbReference type="AlphaFoldDB" id="A0A9P5TDR7"/>
<accession>A0A9P5TDR7</accession>
<dbReference type="InterPro" id="IPR036322">
    <property type="entry name" value="WD40_repeat_dom_sf"/>
</dbReference>
<dbReference type="InterPro" id="IPR001680">
    <property type="entry name" value="WD40_rpt"/>
</dbReference>
<gene>
    <name evidence="4" type="ORF">DFH94DRAFT_797210</name>
</gene>
<reference evidence="4" key="2">
    <citation type="journal article" date="2020" name="Nat. Commun.">
        <title>Large-scale genome sequencing of mycorrhizal fungi provides insights into the early evolution of symbiotic traits.</title>
        <authorList>
            <person name="Miyauchi S."/>
            <person name="Kiss E."/>
            <person name="Kuo A."/>
            <person name="Drula E."/>
            <person name="Kohler A."/>
            <person name="Sanchez-Garcia M."/>
            <person name="Morin E."/>
            <person name="Andreopoulos B."/>
            <person name="Barry K.W."/>
            <person name="Bonito G."/>
            <person name="Buee M."/>
            <person name="Carver A."/>
            <person name="Chen C."/>
            <person name="Cichocki N."/>
            <person name="Clum A."/>
            <person name="Culley D."/>
            <person name="Crous P.W."/>
            <person name="Fauchery L."/>
            <person name="Girlanda M."/>
            <person name="Hayes R.D."/>
            <person name="Keri Z."/>
            <person name="LaButti K."/>
            <person name="Lipzen A."/>
            <person name="Lombard V."/>
            <person name="Magnuson J."/>
            <person name="Maillard F."/>
            <person name="Murat C."/>
            <person name="Nolan M."/>
            <person name="Ohm R.A."/>
            <person name="Pangilinan J."/>
            <person name="Pereira M.F."/>
            <person name="Perotto S."/>
            <person name="Peter M."/>
            <person name="Pfister S."/>
            <person name="Riley R."/>
            <person name="Sitrit Y."/>
            <person name="Stielow J.B."/>
            <person name="Szollosi G."/>
            <person name="Zifcakova L."/>
            <person name="Stursova M."/>
            <person name="Spatafora J.W."/>
            <person name="Tedersoo L."/>
            <person name="Vaario L.M."/>
            <person name="Yamada A."/>
            <person name="Yan M."/>
            <person name="Wang P."/>
            <person name="Xu J."/>
            <person name="Bruns T."/>
            <person name="Baldrian P."/>
            <person name="Vilgalys R."/>
            <person name="Dunand C."/>
            <person name="Henrissat B."/>
            <person name="Grigoriev I.V."/>
            <person name="Hibbett D."/>
            <person name="Nagy L.G."/>
            <person name="Martin F.M."/>
        </authorList>
    </citation>
    <scope>NUCLEOTIDE SEQUENCE</scope>
    <source>
        <strain evidence="4">Prilba</strain>
    </source>
</reference>
<feature type="compositionally biased region" description="Low complexity" evidence="2">
    <location>
        <begin position="20"/>
        <end position="33"/>
    </location>
</feature>
<dbReference type="Proteomes" id="UP000759537">
    <property type="component" value="Unassembled WGS sequence"/>
</dbReference>
<evidence type="ECO:0000259" key="3">
    <source>
        <dbReference type="PROSITE" id="PS50181"/>
    </source>
</evidence>
<feature type="region of interest" description="Disordered" evidence="2">
    <location>
        <begin position="1"/>
        <end position="33"/>
    </location>
</feature>
<dbReference type="SMART" id="SM00320">
    <property type="entry name" value="WD40"/>
    <property type="match status" value="2"/>
</dbReference>
<dbReference type="InterPro" id="IPR036047">
    <property type="entry name" value="F-box-like_dom_sf"/>
</dbReference>
<protein>
    <recommendedName>
        <fullName evidence="3">F-box domain-containing protein</fullName>
    </recommendedName>
</protein>
<feature type="domain" description="F-box" evidence="3">
    <location>
        <begin position="33"/>
        <end position="79"/>
    </location>
</feature>
<evidence type="ECO:0000313" key="5">
    <source>
        <dbReference type="Proteomes" id="UP000759537"/>
    </source>
</evidence>
<proteinExistence type="predicted"/>
<sequence>MRKGLKRASQKDISRATDISSQSTQSTQHGQHSSPLYLLPAESLTHITSFLDPVSLRSLAQTSLKLYEHVSDDNTWRRAFFCQFLGVSPENALKGVKALTFRLTQKTWRQEFVHRHIIRRLWSRSKNATISHRPLPTSISLIHVMADHALLSASTQHAVVARSFPLRNNVLKGYLYGTGEPPGLGNDLPNTDLMPNVSACVLASDGTTAKVIWGRQDGSVVFVTHLRTMSGTQAPAQVYTSSVRQEHEGAVLDGTWAASGDAFVTVGSDGRIKVWTVTPFRCTWTSERHLLGREIDPISKVAEDLANGLIVAASRSGDIIILSGFDAPFNSATDASVHGIQKLCISARDLPMPDVESLSGPQAMKISALFSRASSPTSLSILAFYQNTPWFSRCSVDLVSEHVDVKTFGNAVFGTIRCTQPAFSNNPAESSFVLAGTQLGIISIYDWDSTSLSSDPIPASRHVDVFLDAYVTSLAMNPFVIVAGSSRGAIMVLDMLTLETLRSFAVTPNEVRQIELAGDVLVASVGSEVLAWSTSHFRSGGKKSVKIKGKGKQGGHGKWYKQVELGNDIAEAAYLAGESSPLKRSIGPKREQLMQLHTLGLTELEAVEYALMLSRDEELQRLQNSTSEHVPEEGIFDTDETSNTQSGSDQSTLSSSSSVRQYSPPPLRPSTSGSSTSSHGNLVPLASPSSSNIKVQVSPRFHPEPKEAGGLSGS</sequence>
<feature type="compositionally biased region" description="Low complexity" evidence="2">
    <location>
        <begin position="669"/>
        <end position="678"/>
    </location>
</feature>
<dbReference type="Gene3D" id="1.20.1280.50">
    <property type="match status" value="1"/>
</dbReference>
<dbReference type="EMBL" id="WHVB01000001">
    <property type="protein sequence ID" value="KAF8487009.1"/>
    <property type="molecule type" value="Genomic_DNA"/>
</dbReference>
<dbReference type="Pfam" id="PF12937">
    <property type="entry name" value="F-box-like"/>
    <property type="match status" value="1"/>
</dbReference>
<dbReference type="SUPFAM" id="SSF81383">
    <property type="entry name" value="F-box domain"/>
    <property type="match status" value="1"/>
</dbReference>
<feature type="compositionally biased region" description="Low complexity" evidence="2">
    <location>
        <begin position="645"/>
        <end position="662"/>
    </location>
</feature>
<organism evidence="4 5">
    <name type="scientific">Russula ochroleuca</name>
    <dbReference type="NCBI Taxonomy" id="152965"/>
    <lineage>
        <taxon>Eukaryota</taxon>
        <taxon>Fungi</taxon>
        <taxon>Dikarya</taxon>
        <taxon>Basidiomycota</taxon>
        <taxon>Agaricomycotina</taxon>
        <taxon>Agaricomycetes</taxon>
        <taxon>Russulales</taxon>
        <taxon>Russulaceae</taxon>
        <taxon>Russula</taxon>
    </lineage>
</organism>
<dbReference type="SUPFAM" id="SSF50978">
    <property type="entry name" value="WD40 repeat-like"/>
    <property type="match status" value="1"/>
</dbReference>
<feature type="repeat" description="WD" evidence="1">
    <location>
        <begin position="244"/>
        <end position="277"/>
    </location>
</feature>